<evidence type="ECO:0000256" key="2">
    <source>
        <dbReference type="ARBA" id="ARBA00022806"/>
    </source>
</evidence>
<gene>
    <name evidence="4" type="ORF">V5N11_008618</name>
</gene>
<dbReference type="Pfam" id="PF26026">
    <property type="entry name" value="RNA_hel_CTD"/>
    <property type="match status" value="1"/>
</dbReference>
<accession>A0ABD1AYA6</accession>
<evidence type="ECO:0000313" key="5">
    <source>
        <dbReference type="Proteomes" id="UP001558713"/>
    </source>
</evidence>
<organism evidence="4 5">
    <name type="scientific">Cardamine amara subsp. amara</name>
    <dbReference type="NCBI Taxonomy" id="228776"/>
    <lineage>
        <taxon>Eukaryota</taxon>
        <taxon>Viridiplantae</taxon>
        <taxon>Streptophyta</taxon>
        <taxon>Embryophyta</taxon>
        <taxon>Tracheophyta</taxon>
        <taxon>Spermatophyta</taxon>
        <taxon>Magnoliopsida</taxon>
        <taxon>eudicotyledons</taxon>
        <taxon>Gunneridae</taxon>
        <taxon>Pentapetalae</taxon>
        <taxon>rosids</taxon>
        <taxon>malvids</taxon>
        <taxon>Brassicales</taxon>
        <taxon>Brassicaceae</taxon>
        <taxon>Cardamineae</taxon>
        <taxon>Cardamine</taxon>
    </lineage>
</organism>
<sequence>MFGGNLIPSKTGEGIEMLGGYLHFSASKNVFELLQRFRGEVDKLLNRKIEDPSLDIMVEGKGVVSAVVELLHSRNIRY</sequence>
<dbReference type="Proteomes" id="UP001558713">
    <property type="component" value="Unassembled WGS sequence"/>
</dbReference>
<reference evidence="4 5" key="1">
    <citation type="submission" date="2024-04" db="EMBL/GenBank/DDBJ databases">
        <title>Genome assembly C_amara_ONT_v2.</title>
        <authorList>
            <person name="Yant L."/>
            <person name="Moore C."/>
            <person name="Slenker M."/>
        </authorList>
    </citation>
    <scope>NUCLEOTIDE SEQUENCE [LARGE SCALE GENOMIC DNA]</scope>
    <source>
        <tissue evidence="4">Leaf</tissue>
    </source>
</reference>
<dbReference type="GO" id="GO:0004386">
    <property type="term" value="F:helicase activity"/>
    <property type="evidence" value="ECO:0007669"/>
    <property type="project" value="UniProtKB-KW"/>
</dbReference>
<evidence type="ECO:0000313" key="4">
    <source>
        <dbReference type="EMBL" id="KAL1211161.1"/>
    </source>
</evidence>
<keyword evidence="1" id="KW-0378">Hydrolase</keyword>
<dbReference type="AlphaFoldDB" id="A0ABD1AYA6"/>
<keyword evidence="2 4" id="KW-0547">Nucleotide-binding</keyword>
<keyword evidence="5" id="KW-1185">Reference proteome</keyword>
<keyword evidence="2 4" id="KW-0067">ATP-binding</keyword>
<proteinExistence type="predicted"/>
<keyword evidence="2 4" id="KW-0347">Helicase</keyword>
<dbReference type="EMBL" id="JBANAX010000383">
    <property type="protein sequence ID" value="KAL1211161.1"/>
    <property type="molecule type" value="Genomic_DNA"/>
</dbReference>
<name>A0ABD1AYA6_CARAN</name>
<feature type="domain" description="RNA helicase C-terminal" evidence="3">
    <location>
        <begin position="15"/>
        <end position="73"/>
    </location>
</feature>
<protein>
    <submittedName>
        <fullName evidence="4">DExH-box ATP-dependent RNA helicase DExH1</fullName>
    </submittedName>
</protein>
<comment type="caution">
    <text evidence="4">The sequence shown here is derived from an EMBL/GenBank/DDBJ whole genome shotgun (WGS) entry which is preliminary data.</text>
</comment>
<dbReference type="InterPro" id="IPR059023">
    <property type="entry name" value="RNA_hel_CTD"/>
</dbReference>
<evidence type="ECO:0000259" key="3">
    <source>
        <dbReference type="Pfam" id="PF26026"/>
    </source>
</evidence>
<evidence type="ECO:0000256" key="1">
    <source>
        <dbReference type="ARBA" id="ARBA00022801"/>
    </source>
</evidence>